<comment type="similarity">
    <text evidence="1">Belongs to the Cyclase 1 superfamily.</text>
</comment>
<dbReference type="Gene3D" id="3.50.30.50">
    <property type="entry name" value="Putative cyclase"/>
    <property type="match status" value="1"/>
</dbReference>
<proteinExistence type="inferred from homology"/>
<protein>
    <recommendedName>
        <fullName evidence="4">Cyclase</fullName>
    </recommendedName>
</protein>
<reference evidence="2 3" key="1">
    <citation type="submission" date="2018-02" db="EMBL/GenBank/DDBJ databases">
        <title>Genome sequence of the basidiomycete white-rot fungus Phlebia centrifuga.</title>
        <authorList>
            <person name="Granchi Z."/>
            <person name="Peng M."/>
            <person name="de Vries R.P."/>
            <person name="Hilden K."/>
            <person name="Makela M.R."/>
            <person name="Grigoriev I."/>
            <person name="Riley R."/>
        </authorList>
    </citation>
    <scope>NUCLEOTIDE SEQUENCE [LARGE SCALE GENOMIC DNA]</scope>
    <source>
        <strain evidence="2 3">FBCC195</strain>
    </source>
</reference>
<dbReference type="Proteomes" id="UP000186601">
    <property type="component" value="Unassembled WGS sequence"/>
</dbReference>
<gene>
    <name evidence="2" type="ORF">PHLCEN_2v8661</name>
</gene>
<organism evidence="2 3">
    <name type="scientific">Hermanssonia centrifuga</name>
    <dbReference type="NCBI Taxonomy" id="98765"/>
    <lineage>
        <taxon>Eukaryota</taxon>
        <taxon>Fungi</taxon>
        <taxon>Dikarya</taxon>
        <taxon>Basidiomycota</taxon>
        <taxon>Agaricomycotina</taxon>
        <taxon>Agaricomycetes</taxon>
        <taxon>Polyporales</taxon>
        <taxon>Meruliaceae</taxon>
        <taxon>Hermanssonia</taxon>
    </lineage>
</organism>
<dbReference type="GO" id="GO:0004061">
    <property type="term" value="F:arylformamidase activity"/>
    <property type="evidence" value="ECO:0007669"/>
    <property type="project" value="InterPro"/>
</dbReference>
<evidence type="ECO:0008006" key="4">
    <source>
        <dbReference type="Google" id="ProtNLM"/>
    </source>
</evidence>
<evidence type="ECO:0000313" key="2">
    <source>
        <dbReference type="EMBL" id="PSR76111.1"/>
    </source>
</evidence>
<accession>A0A2R6NT17</accession>
<comment type="caution">
    <text evidence="2">The sequence shown here is derived from an EMBL/GenBank/DDBJ whole genome shotgun (WGS) entry which is preliminary data.</text>
</comment>
<evidence type="ECO:0000313" key="3">
    <source>
        <dbReference type="Proteomes" id="UP000186601"/>
    </source>
</evidence>
<dbReference type="STRING" id="98765.A0A2R6NT17"/>
<dbReference type="PANTHER" id="PTHR31118">
    <property type="entry name" value="CYCLASE-LIKE PROTEIN 2"/>
    <property type="match status" value="1"/>
</dbReference>
<dbReference type="OrthoDB" id="7108654at2759"/>
<keyword evidence="3" id="KW-1185">Reference proteome</keyword>
<name>A0A2R6NT17_9APHY</name>
<dbReference type="SUPFAM" id="SSF102198">
    <property type="entry name" value="Putative cyclase"/>
    <property type="match status" value="1"/>
</dbReference>
<dbReference type="InterPro" id="IPR007325">
    <property type="entry name" value="KFase/CYL"/>
</dbReference>
<dbReference type="GO" id="GO:0019441">
    <property type="term" value="P:L-tryptophan catabolic process to kynurenine"/>
    <property type="evidence" value="ECO:0007669"/>
    <property type="project" value="InterPro"/>
</dbReference>
<dbReference type="PANTHER" id="PTHR31118:SF12">
    <property type="entry name" value="CYCLASE-LIKE PROTEIN 2"/>
    <property type="match status" value="1"/>
</dbReference>
<sequence>MGDPSSMKSHTTSVSKSTIIDLTHSLISGGVPACPGHPSYAAHCISHISKGECSNVHSLTLGSHTGTHLDAPFHFFDDGTTVDQLDLSLLTAAPAVVVDLRHKKLRERITWDDIGEHEARMGPGVAVLFCTGWSRDWGKPNYRHHPFLDPDAARRIMGTGVKVIGVDTMSPDEVTDEGDSGCVHRIVLGSGGIIVENLNGLENILEKLNGAITVSMLPLRLEKCDGSPIRAVAWSAGGTI</sequence>
<evidence type="ECO:0000256" key="1">
    <source>
        <dbReference type="ARBA" id="ARBA00007865"/>
    </source>
</evidence>
<dbReference type="InterPro" id="IPR037175">
    <property type="entry name" value="KFase_sf"/>
</dbReference>
<dbReference type="EMBL" id="MLYV02000861">
    <property type="protein sequence ID" value="PSR76111.1"/>
    <property type="molecule type" value="Genomic_DNA"/>
</dbReference>
<dbReference type="Pfam" id="PF04199">
    <property type="entry name" value="Cyclase"/>
    <property type="match status" value="1"/>
</dbReference>
<dbReference type="AlphaFoldDB" id="A0A2R6NT17"/>